<dbReference type="eggNOG" id="arCOG02914">
    <property type="taxonomic scope" value="Archaea"/>
</dbReference>
<organism evidence="3 4">
    <name type="scientific">Methanomethylophilus alvi (strain Mx1201)</name>
    <dbReference type="NCBI Taxonomy" id="1236689"/>
    <lineage>
        <taxon>Archaea</taxon>
        <taxon>Methanobacteriati</taxon>
        <taxon>Thermoplasmatota</taxon>
        <taxon>Thermoplasmata</taxon>
        <taxon>Methanomassiliicoccales</taxon>
        <taxon>Methanomethylophilaceae</taxon>
        <taxon>Methanomethylophilus</taxon>
    </lineage>
</organism>
<dbReference type="InParanoid" id="M9SI08"/>
<proteinExistence type="predicted"/>
<dbReference type="HOGENOM" id="CLU_666666_0_0_2"/>
<evidence type="ECO:0000313" key="4">
    <source>
        <dbReference type="Proteomes" id="UP000012672"/>
    </source>
</evidence>
<reference evidence="3 4" key="1">
    <citation type="journal article" date="2012" name="J. Bacteriol.">
        <title>Genome sequence of 'Candidatus Methanomethylophilus alvus' Mx1201, a methanogenic archaeon from the human gut belonging to a seventh order of methanogens.</title>
        <authorList>
            <person name="Borrel G."/>
            <person name="Harris H.M."/>
            <person name="Tottey W."/>
            <person name="Mihajlovski A."/>
            <person name="Parisot N."/>
            <person name="Peyretaillade E."/>
            <person name="Peyret P."/>
            <person name="Gribaldo S."/>
            <person name="O'Toole P.W."/>
            <person name="Brugere J.F."/>
        </authorList>
    </citation>
    <scope>NUCLEOTIDE SEQUENCE [LARGE SCALE GENOMIC DNA]</scope>
    <source>
        <strain evidence="3 4">Mx1201</strain>
    </source>
</reference>
<keyword evidence="4" id="KW-1185">Reference proteome</keyword>
<dbReference type="InterPro" id="IPR013378">
    <property type="entry name" value="InlB-like_B-rpt"/>
</dbReference>
<dbReference type="Gene3D" id="2.60.40.4270">
    <property type="entry name" value="Listeria-Bacteroides repeat domain"/>
    <property type="match status" value="3"/>
</dbReference>
<dbReference type="NCBIfam" id="TIGR02543">
    <property type="entry name" value="List_Bact_rpt"/>
    <property type="match status" value="2"/>
</dbReference>
<evidence type="ECO:0000256" key="1">
    <source>
        <dbReference type="ARBA" id="ARBA00004196"/>
    </source>
</evidence>
<accession>M9SI08</accession>
<keyword evidence="2" id="KW-0175">Coiled coil</keyword>
<feature type="coiled-coil region" evidence="2">
    <location>
        <begin position="355"/>
        <end position="389"/>
    </location>
</feature>
<dbReference type="AlphaFoldDB" id="M9SI08"/>
<evidence type="ECO:0000256" key="2">
    <source>
        <dbReference type="SAM" id="Coils"/>
    </source>
</evidence>
<dbReference type="InterPro" id="IPR042229">
    <property type="entry name" value="Listeria/Bacterioides_rpt_sf"/>
</dbReference>
<protein>
    <submittedName>
        <fullName evidence="3">Uncharacterized protein</fullName>
    </submittedName>
</protein>
<dbReference type="KEGG" id="max:MMALV_10330"/>
<dbReference type="STRING" id="1236689.MMALV_10330"/>
<evidence type="ECO:0000313" key="3">
    <source>
        <dbReference type="EMBL" id="AGI85768.1"/>
    </source>
</evidence>
<dbReference type="Pfam" id="PF09479">
    <property type="entry name" value="Flg_new"/>
    <property type="match status" value="3"/>
</dbReference>
<dbReference type="EMBL" id="CP004049">
    <property type="protein sequence ID" value="AGI85768.1"/>
    <property type="molecule type" value="Genomic_DNA"/>
</dbReference>
<name>M9SI08_METAX</name>
<dbReference type="Proteomes" id="UP000012672">
    <property type="component" value="Chromosome"/>
</dbReference>
<gene>
    <name evidence="3" type="ORF">MMALV_10330</name>
</gene>
<sequence>MQYTYRLRPIGRNAFITALVLTCLLATSLYTLSSADGSDAEGEGYLVSFDVCMTGDGSPATPYSMRTDAYGSLTSSLPRVECDGYVFNGWYDADGKRIRVNNVFTEDTTVYAHWTRTSSDPIVVLFVINMVGDVTPASPAGRLVLQDGTLGTLPEPSFGGFTFTGWYTDAECLPEQRVSTSMHYSSDTMLYAGWDADSVSSHFTVSFKSCMNGLDDPADIGTGDDARVGDLPVLYRGGKVFEGWYTSNGLEVTQTTVFTSDVVVYAHWSDKEKDWVPILWALLISVFLLAALWRIDGHYRHPLATVDRIPTASEDEIRRYQTACYADIAERQGRVAEMSARVKALSDRRRVGTADAEEEEELSALRGRLEAEKEALREVRRRYNSEMRTMYGIDITRTPLIFYEVRVLLLAL</sequence>
<comment type="subcellular location">
    <subcellularLocation>
        <location evidence="1">Cell envelope</location>
    </subcellularLocation>
</comment>